<dbReference type="InterPro" id="IPR014408">
    <property type="entry name" value="dGMP_Pdiesterase_EAL/HD-GYP"/>
</dbReference>
<dbReference type="Pfam" id="PF00563">
    <property type="entry name" value="EAL"/>
    <property type="match status" value="1"/>
</dbReference>
<dbReference type="PIRSF" id="PIRSF003180">
    <property type="entry name" value="DiGMPpdiest_YuxH"/>
    <property type="match status" value="1"/>
</dbReference>
<evidence type="ECO:0000259" key="1">
    <source>
        <dbReference type="PROSITE" id="PS50883"/>
    </source>
</evidence>
<dbReference type="PROSITE" id="PS51833">
    <property type="entry name" value="HDOD"/>
    <property type="match status" value="1"/>
</dbReference>
<reference evidence="3 4" key="1">
    <citation type="submission" date="2020-08" db="EMBL/GenBank/DDBJ databases">
        <title>A Genomic Blueprint of the Chicken Gut Microbiome.</title>
        <authorList>
            <person name="Gilroy R."/>
            <person name="Ravi A."/>
            <person name="Getino M."/>
            <person name="Pursley I."/>
            <person name="Horton D.L."/>
            <person name="Alikhan N.-F."/>
            <person name="Baker D."/>
            <person name="Gharbi K."/>
            <person name="Hall N."/>
            <person name="Watson M."/>
            <person name="Adriaenssens E.M."/>
            <person name="Foster-Nyarko E."/>
            <person name="Jarju S."/>
            <person name="Secka A."/>
            <person name="Antonio M."/>
            <person name="Oren A."/>
            <person name="Chaudhuri R."/>
            <person name="La Ragione R.M."/>
            <person name="Hildebrand F."/>
            <person name="Pallen M.J."/>
        </authorList>
    </citation>
    <scope>NUCLEOTIDE SEQUENCE [LARGE SCALE GENOMIC DNA]</scope>
    <source>
        <strain evidence="3 4">Sa2YVA2</strain>
    </source>
</reference>
<dbReference type="SUPFAM" id="SSF109604">
    <property type="entry name" value="HD-domain/PDEase-like"/>
    <property type="match status" value="1"/>
</dbReference>
<dbReference type="Gene3D" id="3.20.20.450">
    <property type="entry name" value="EAL domain"/>
    <property type="match status" value="1"/>
</dbReference>
<sequence length="410" mass="47319">MEMNVFVGRQPILDRQGSIYGYELLYRNSEINRFPKIDSESATLQLIVNSFLSIGIDKVSGRAMSFINFSGELLAKDIFSRLNPKQVIVEILEDVEITPILISRIREIKQKGFLLALDDFILQEQYLTYDELFKLVDFVKVDYIQSDEIERRRIETFIKEYPHIRMVAEKIETEDQYEEAKKIGYDLFQGYFFAKPEIIKGVDLSPDLNHHLLIINKLNEDNVDINEIADLVLRDISLTYKLLRVINTMNFGVPKKVTSVKQAIILIGTLELKKWLRVLMLHSFGNNSKSGRVKALVSFSLIRARLCELVAKRTGKENSDEYFFIGMFSLIDAIMKRSWDDILPLIPFSDEVADTLKGGKTDMSPYLELAIAVERFDWQKIRKIGKRLGVSEAELSAFSYEAVVWSQKLD</sequence>
<dbReference type="Gene3D" id="1.10.3210.10">
    <property type="entry name" value="Hypothetical protein af1432"/>
    <property type="match status" value="1"/>
</dbReference>
<dbReference type="Proteomes" id="UP000626786">
    <property type="component" value="Unassembled WGS sequence"/>
</dbReference>
<dbReference type="InterPro" id="IPR013976">
    <property type="entry name" value="HDOD"/>
</dbReference>
<organism evidence="3 4">
    <name type="scientific">Sporosarcina quadrami</name>
    <dbReference type="NCBI Taxonomy" id="2762234"/>
    <lineage>
        <taxon>Bacteria</taxon>
        <taxon>Bacillati</taxon>
        <taxon>Bacillota</taxon>
        <taxon>Bacilli</taxon>
        <taxon>Bacillales</taxon>
        <taxon>Caryophanaceae</taxon>
        <taxon>Sporosarcina</taxon>
    </lineage>
</organism>
<name>A0ABR8UAX9_9BACL</name>
<evidence type="ECO:0000313" key="4">
    <source>
        <dbReference type="Proteomes" id="UP000626786"/>
    </source>
</evidence>
<feature type="domain" description="EAL" evidence="1">
    <location>
        <begin position="1"/>
        <end position="210"/>
    </location>
</feature>
<gene>
    <name evidence="3" type="ORF">H9649_11390</name>
</gene>
<dbReference type="PROSITE" id="PS50883">
    <property type="entry name" value="EAL"/>
    <property type="match status" value="1"/>
</dbReference>
<evidence type="ECO:0000313" key="3">
    <source>
        <dbReference type="EMBL" id="MBD7985192.1"/>
    </source>
</evidence>
<dbReference type="InterPro" id="IPR001633">
    <property type="entry name" value="EAL_dom"/>
</dbReference>
<dbReference type="SMART" id="SM00052">
    <property type="entry name" value="EAL"/>
    <property type="match status" value="1"/>
</dbReference>
<dbReference type="InterPro" id="IPR052340">
    <property type="entry name" value="RNase_Y/CdgJ"/>
</dbReference>
<feature type="domain" description="HDOD" evidence="2">
    <location>
        <begin position="204"/>
        <end position="394"/>
    </location>
</feature>
<dbReference type="SUPFAM" id="SSF141868">
    <property type="entry name" value="EAL domain-like"/>
    <property type="match status" value="1"/>
</dbReference>
<dbReference type="Pfam" id="PF08668">
    <property type="entry name" value="HDOD"/>
    <property type="match status" value="1"/>
</dbReference>
<proteinExistence type="predicted"/>
<dbReference type="EMBL" id="JACSQN010000009">
    <property type="protein sequence ID" value="MBD7985192.1"/>
    <property type="molecule type" value="Genomic_DNA"/>
</dbReference>
<accession>A0ABR8UAX9</accession>
<dbReference type="PANTHER" id="PTHR33525:SF4">
    <property type="entry name" value="CYCLIC DI-GMP PHOSPHODIESTERASE CDGJ"/>
    <property type="match status" value="1"/>
</dbReference>
<protein>
    <submittedName>
        <fullName evidence="3">HDOD domain-containing protein</fullName>
    </submittedName>
</protein>
<keyword evidence="4" id="KW-1185">Reference proteome</keyword>
<dbReference type="InterPro" id="IPR035919">
    <property type="entry name" value="EAL_sf"/>
</dbReference>
<comment type="caution">
    <text evidence="3">The sequence shown here is derived from an EMBL/GenBank/DDBJ whole genome shotgun (WGS) entry which is preliminary data.</text>
</comment>
<evidence type="ECO:0000259" key="2">
    <source>
        <dbReference type="PROSITE" id="PS51833"/>
    </source>
</evidence>
<dbReference type="PANTHER" id="PTHR33525">
    <property type="match status" value="1"/>
</dbReference>